<proteinExistence type="predicted"/>
<dbReference type="KEGG" id="vg:80541006"/>
<dbReference type="GeneID" id="80541006"/>
<feature type="region of interest" description="Disordered" evidence="1">
    <location>
        <begin position="23"/>
        <end position="57"/>
    </location>
</feature>
<dbReference type="RefSeq" id="YP_010802282.1">
    <property type="nucleotide sequence ID" value="NC_076977.1"/>
</dbReference>
<name>A0A8D9UIW2_9RHAB</name>
<organism evidence="2 3">
    <name type="scientific">Glehnia littoralis virus 1</name>
    <dbReference type="NCBI Taxonomy" id="2793728"/>
    <lineage>
        <taxon>Viruses</taxon>
        <taxon>Riboviria</taxon>
        <taxon>Orthornavirae</taxon>
        <taxon>Negarnaviricota</taxon>
        <taxon>Haploviricotina</taxon>
        <taxon>Monjiviricetes</taxon>
        <taxon>Mononegavirales</taxon>
        <taxon>Rhabdoviridae</taxon>
        <taxon>Betarhabdovirinae</taxon>
        <taxon>Alphacytorhabdovirus</taxon>
        <taxon>Alphacytorhabdovirus glehniae</taxon>
        <taxon>Cytorhabdovirus glehniae</taxon>
    </lineage>
</organism>
<reference evidence="2" key="1">
    <citation type="journal article" date="2021" name="J. Anim. Genet.">
        <title>Illuminating the plant rhabdovirus landscape through metatranscriptomics data.</title>
        <authorList>
            <person name="Bejerman N."/>
            <person name="Dietzgen R.G."/>
            <person name="Debat H."/>
        </authorList>
    </citation>
    <scope>NUCLEOTIDE SEQUENCE</scope>
</reference>
<evidence type="ECO:0000313" key="2">
    <source>
        <dbReference type="EMBL" id="DAF42322.1"/>
    </source>
</evidence>
<evidence type="ECO:0000256" key="1">
    <source>
        <dbReference type="SAM" id="MobiDB-lite"/>
    </source>
</evidence>
<dbReference type="EMBL" id="BK014304">
    <property type="protein sequence ID" value="DAF42322.1"/>
    <property type="molecule type" value="Viral_cRNA"/>
</dbReference>
<keyword evidence="3" id="KW-1185">Reference proteome</keyword>
<protein>
    <submittedName>
        <fullName evidence="2">P</fullName>
    </submittedName>
</protein>
<evidence type="ECO:0000313" key="3">
    <source>
        <dbReference type="Proteomes" id="UP001161608"/>
    </source>
</evidence>
<dbReference type="Proteomes" id="UP001161608">
    <property type="component" value="Segment"/>
</dbReference>
<reference evidence="2" key="2">
    <citation type="journal article" date="2021" name="Viruses">
        <title>Illuminating the Plant Rhabdovirus Landscape through Metatranscriptomics Data.</title>
        <authorList>
            <person name="Bejerman N."/>
            <person name="Dietzgen R.G."/>
            <person name="Debat H."/>
        </authorList>
    </citation>
    <scope>NUCLEOTIDE SEQUENCE</scope>
</reference>
<feature type="compositionally biased region" description="Basic and acidic residues" evidence="1">
    <location>
        <begin position="46"/>
        <end position="57"/>
    </location>
</feature>
<accession>A0A8D9UIW2</accession>
<sequence>MSDINDNTEMDFDALGDPIVNYALPNSLDPNQDDHPADTSTVHDIPTTKKDVSKPVTEHLSTEAKTALTQLEKVCSALGVNKTIQMENQIKTMSKTEAIDESHIIWYVRGISLANNTSVLAAITDSVSELKSESKHLFSVANKTSKVVSSVDKVAVGLRSLLEDLSSKTKESFDKTVNALAMSYEEKIKSMSEASKLPQASIVVALPDPPKAPVTLDTKNNPVEEKEMTSEQHLVNELSKPVKTVASDSTIQKDKKAFVTRVGLGAALVRELKDESLHAVLPDDLYAQVKGMTLTPKVCTGIKKVLMDNLNAYLSKMTPGTSQV</sequence>